<feature type="compositionally biased region" description="Polar residues" evidence="1">
    <location>
        <begin position="859"/>
        <end position="876"/>
    </location>
</feature>
<keyword evidence="3" id="KW-1185">Reference proteome</keyword>
<protein>
    <submittedName>
        <fullName evidence="2">Uncharacterized protein</fullName>
    </submittedName>
</protein>
<feature type="region of interest" description="Disordered" evidence="1">
    <location>
        <begin position="395"/>
        <end position="597"/>
    </location>
</feature>
<feature type="compositionally biased region" description="Polar residues" evidence="1">
    <location>
        <begin position="1171"/>
        <end position="1185"/>
    </location>
</feature>
<evidence type="ECO:0000256" key="1">
    <source>
        <dbReference type="SAM" id="MobiDB-lite"/>
    </source>
</evidence>
<feature type="compositionally biased region" description="Basic and acidic residues" evidence="1">
    <location>
        <begin position="547"/>
        <end position="569"/>
    </location>
</feature>
<feature type="compositionally biased region" description="Basic and acidic residues" evidence="1">
    <location>
        <begin position="1062"/>
        <end position="1072"/>
    </location>
</feature>
<dbReference type="Proteomes" id="UP000006701">
    <property type="component" value="Unassembled WGS sequence"/>
</dbReference>
<sequence length="1208" mass="134253">MPSSSSEIVRRDEQLAELTELATRLERIFTKQKNDRECLFFAGILLHILTHSKTDIDSIWHSIDTEHNTLLVNCLKAHPEDLVLFFQYYESERRRVGVVLLTSCQLVQSSKDNCEVLAQGTIVALVGTETLTFIHIITRRSTAGYQFFLISVQSSLRYARRLKQSTNGEISQLILHFDAEASVSLNGKRQGLGASTLSLTSPDDLTDLQTVIEIAGKEFNRQSTELSSLTSLTRKTSSIVISLDSEEEITAKSSNHEYLLSGPKEHYFLRSSASITRLDKPVSDRTVGYDSRSGTAVPHAGASHLDGSSQVPKGDRPSEKELVEQPTASEPPIESGRKSLSENDGENLLTAYNFEESAMHSHKEPSGWKPTDTKSVTVTDDGLLKSQDHHIEVLNSKDAKELSVEGNLNMQDKKQQRRKIRASKSSGRALGPDTQESLIFPMRNSARKKYTHSRGTIDWDEDLRPSDDAKGPSSQKDPEVTSVSSPLPGERSFFDRNQKKVGAKRKPKADTLARKRRKSSQAKNGGKEAHYCPQYGAERLNLAQNSRPKDIKGPTDRRKCQDGSKRLEECLATEIAVPEEENKSQPENSTNNAPDNGLVANTDVSGVEMNIAFLSDEAKDMGYLLAYKSLREHYSGNRDGHSNESIASNMKPALRSDKELTGGKAFGQNLAAGFHDSSSHSSRHLVPNAARNSPAAHGKIEHEEQGSQENADNKGQDDEIAQHTNSAAYAKKTLSPNDSRCKASAPPVINVNIISSDGRAVQGHQPSRSQGSTGMIENNKSRKRRSVNVESDNPSRKRSWHDEPSLIKECVPQGQSDMQISRNHNSSITKNSKIACHRPGVTGLRDGVLSVAEGRHISHQQARNSESKAMTASQKADSLDSTDHSVFRVTASLDPTPRKTIVDRNGSPRLVLQHITRGYSPDETAFDFNHGYEQSTQIGVSRVQREVIESGCEADLDQVVEQGSFKDSPKISCFHDKLEACRRDTLPTKWETGSHQVPLGKEKTPSEKCAAKGHIITSSGDVFTLYFPTLPPPKEPKSLQTNRDELAPSSSEGNLYPTHSSSESDERSSWSELPEHDYVQKPIQSLQEKPHDVLLVTNENLLRELDRERATFSKVLDAYRQQYYQVLDQLFARQEERIRLCRQHMKTIKKHHTDLCQELLHRLQESEQRLTKNAGQGDSSPNFEKSTCRSHECVPVCRSATSKGPGMN</sequence>
<dbReference type="KEGG" id="act:ACLA_032340"/>
<feature type="compositionally biased region" description="Polar residues" evidence="1">
    <location>
        <begin position="764"/>
        <end position="778"/>
    </location>
</feature>
<feature type="region of interest" description="Disordered" evidence="1">
    <location>
        <begin position="755"/>
        <end position="806"/>
    </location>
</feature>
<dbReference type="EMBL" id="DS027059">
    <property type="protein sequence ID" value="EAW08499.1"/>
    <property type="molecule type" value="Genomic_DNA"/>
</dbReference>
<evidence type="ECO:0000313" key="3">
    <source>
        <dbReference type="Proteomes" id="UP000006701"/>
    </source>
</evidence>
<proteinExistence type="predicted"/>
<feature type="region of interest" description="Disordered" evidence="1">
    <location>
        <begin position="671"/>
        <end position="716"/>
    </location>
</feature>
<feature type="region of interest" description="Disordered" evidence="1">
    <location>
        <begin position="856"/>
        <end position="881"/>
    </location>
</feature>
<dbReference type="AlphaFoldDB" id="A1CS78"/>
<name>A1CS78_ASPCL</name>
<feature type="compositionally biased region" description="Basic and acidic residues" evidence="1">
    <location>
        <begin position="698"/>
        <end position="716"/>
    </location>
</feature>
<dbReference type="HOGENOM" id="CLU_270729_0_0_1"/>
<feature type="region of interest" description="Disordered" evidence="1">
    <location>
        <begin position="281"/>
        <end position="345"/>
    </location>
</feature>
<feature type="region of interest" description="Disordered" evidence="1">
    <location>
        <begin position="1027"/>
        <end position="1072"/>
    </location>
</feature>
<gene>
    <name evidence="2" type="ORF">ACLA_032340</name>
</gene>
<feature type="compositionally biased region" description="Basic and acidic residues" evidence="1">
    <location>
        <begin position="313"/>
        <end position="323"/>
    </location>
</feature>
<dbReference type="OrthoDB" id="5374844at2759"/>
<organism evidence="2 3">
    <name type="scientific">Aspergillus clavatus (strain ATCC 1007 / CBS 513.65 / DSM 816 / NCTC 3887 / NRRL 1 / QM 1276 / 107)</name>
    <dbReference type="NCBI Taxonomy" id="344612"/>
    <lineage>
        <taxon>Eukaryota</taxon>
        <taxon>Fungi</taxon>
        <taxon>Dikarya</taxon>
        <taxon>Ascomycota</taxon>
        <taxon>Pezizomycotina</taxon>
        <taxon>Eurotiomycetes</taxon>
        <taxon>Eurotiomycetidae</taxon>
        <taxon>Eurotiales</taxon>
        <taxon>Aspergillaceae</taxon>
        <taxon>Aspergillus</taxon>
        <taxon>Aspergillus subgen. Fumigati</taxon>
    </lineage>
</organism>
<reference evidence="2 3" key="1">
    <citation type="journal article" date="2008" name="PLoS Genet.">
        <title>Genomic islands in the pathogenic filamentous fungus Aspergillus fumigatus.</title>
        <authorList>
            <person name="Fedorova N.D."/>
            <person name="Khaldi N."/>
            <person name="Joardar V.S."/>
            <person name="Maiti R."/>
            <person name="Amedeo P."/>
            <person name="Anderson M.J."/>
            <person name="Crabtree J."/>
            <person name="Silva J.C."/>
            <person name="Badger J.H."/>
            <person name="Albarraq A."/>
            <person name="Angiuoli S."/>
            <person name="Bussey H."/>
            <person name="Bowyer P."/>
            <person name="Cotty P.J."/>
            <person name="Dyer P.S."/>
            <person name="Egan A."/>
            <person name="Galens K."/>
            <person name="Fraser-Liggett C.M."/>
            <person name="Haas B.J."/>
            <person name="Inman J.M."/>
            <person name="Kent R."/>
            <person name="Lemieux S."/>
            <person name="Malavazi I."/>
            <person name="Orvis J."/>
            <person name="Roemer T."/>
            <person name="Ronning C.M."/>
            <person name="Sundaram J.P."/>
            <person name="Sutton G."/>
            <person name="Turner G."/>
            <person name="Venter J.C."/>
            <person name="White O.R."/>
            <person name="Whitty B.R."/>
            <person name="Youngman P."/>
            <person name="Wolfe K.H."/>
            <person name="Goldman G.H."/>
            <person name="Wortman J.R."/>
            <person name="Jiang B."/>
            <person name="Denning D.W."/>
            <person name="Nierman W.C."/>
        </authorList>
    </citation>
    <scope>NUCLEOTIDE SEQUENCE [LARGE SCALE GENOMIC DNA]</scope>
    <source>
        <strain evidence="3">ATCC 1007 / CBS 513.65 / DSM 816 / NCTC 3887 / NRRL 1</strain>
    </source>
</reference>
<feature type="compositionally biased region" description="Polar residues" evidence="1">
    <location>
        <begin position="585"/>
        <end position="594"/>
    </location>
</feature>
<accession>A1CS78</accession>
<feature type="compositionally biased region" description="Polar residues" evidence="1">
    <location>
        <begin position="1048"/>
        <end position="1059"/>
    </location>
</feature>
<dbReference type="RefSeq" id="XP_001269925.1">
    <property type="nucleotide sequence ID" value="XM_001269924.1"/>
</dbReference>
<feature type="compositionally biased region" description="Basic and acidic residues" evidence="1">
    <location>
        <begin position="1034"/>
        <end position="1046"/>
    </location>
</feature>
<dbReference type="GeneID" id="4701376"/>
<evidence type="ECO:0000313" key="2">
    <source>
        <dbReference type="EMBL" id="EAW08499.1"/>
    </source>
</evidence>
<dbReference type="OMA" id="HARDCKL"/>
<dbReference type="VEuPathDB" id="FungiDB:ACLA_032340"/>
<feature type="region of interest" description="Disordered" evidence="1">
    <location>
        <begin position="1168"/>
        <end position="1187"/>
    </location>
</feature>